<gene>
    <name evidence="1" type="ORF">A3841_08850</name>
</gene>
<dbReference type="STRING" id="1797110.A3841_08850"/>
<organism evidence="1 2">
    <name type="scientific">Pontibacter flavimaris</name>
    <dbReference type="NCBI Taxonomy" id="1797110"/>
    <lineage>
        <taxon>Bacteria</taxon>
        <taxon>Pseudomonadati</taxon>
        <taxon>Bacteroidota</taxon>
        <taxon>Cytophagia</taxon>
        <taxon>Cytophagales</taxon>
        <taxon>Hymenobacteraceae</taxon>
        <taxon>Pontibacter</taxon>
    </lineage>
</organism>
<sequence length="67" mass="7193">MKKQEQKKKARADWIRVSQQLGLSARPSAAAASPAPHCSDGPGTCPGRDWLAAQERCMEAIRAPGYG</sequence>
<dbReference type="EMBL" id="LVWA01000002">
    <property type="protein sequence ID" value="OKL42094.1"/>
    <property type="molecule type" value="Genomic_DNA"/>
</dbReference>
<dbReference type="Proteomes" id="UP000186551">
    <property type="component" value="Unassembled WGS sequence"/>
</dbReference>
<evidence type="ECO:0000313" key="2">
    <source>
        <dbReference type="Proteomes" id="UP000186551"/>
    </source>
</evidence>
<proteinExistence type="predicted"/>
<comment type="caution">
    <text evidence="1">The sequence shown here is derived from an EMBL/GenBank/DDBJ whole genome shotgun (WGS) entry which is preliminary data.</text>
</comment>
<evidence type="ECO:0000313" key="1">
    <source>
        <dbReference type="EMBL" id="OKL42094.1"/>
    </source>
</evidence>
<dbReference type="AlphaFoldDB" id="A0A1Q5PIQ3"/>
<accession>A0A1Q5PIQ3</accession>
<protein>
    <submittedName>
        <fullName evidence="1">Uncharacterized protein</fullName>
    </submittedName>
</protein>
<reference evidence="1 2" key="1">
    <citation type="submission" date="2016-03" db="EMBL/GenBank/DDBJ databases">
        <title>Genome sequence of Pontibacter sp. nov., of the family cytophagaceae, isolated from marine sediment of the Yellow Sea, China.</title>
        <authorList>
            <person name="Zhang G."/>
            <person name="Zhang R."/>
        </authorList>
    </citation>
    <scope>NUCLEOTIDE SEQUENCE [LARGE SCALE GENOMIC DNA]</scope>
    <source>
        <strain evidence="1 2">S10-8</strain>
    </source>
</reference>
<keyword evidence="2" id="KW-1185">Reference proteome</keyword>
<name>A0A1Q5PIQ3_9BACT</name>